<dbReference type="InterPro" id="IPR013783">
    <property type="entry name" value="Ig-like_fold"/>
</dbReference>
<keyword evidence="12" id="KW-0449">Lipoprotein</keyword>
<dbReference type="Proteomes" id="UP000316079">
    <property type="component" value="Unassembled WGS sequence"/>
</dbReference>
<keyword evidence="13" id="KW-0393">Immunoglobulin domain</keyword>
<keyword evidence="7" id="KW-1064">Adaptive immunity</keyword>
<name>A0A553QYU5_9TELE</name>
<keyword evidence="9" id="KW-0564">Palmitate</keyword>
<evidence type="ECO:0000256" key="12">
    <source>
        <dbReference type="ARBA" id="ARBA00023288"/>
    </source>
</evidence>
<evidence type="ECO:0000256" key="11">
    <source>
        <dbReference type="ARBA" id="ARBA00023180"/>
    </source>
</evidence>
<protein>
    <recommendedName>
        <fullName evidence="16">Immunoglobulin V-set domain-containing protein</fullName>
    </recommendedName>
</protein>
<dbReference type="EMBL" id="SRMA01025407">
    <property type="protein sequence ID" value="TRY95132.1"/>
    <property type="molecule type" value="Genomic_DNA"/>
</dbReference>
<gene>
    <name evidence="17" type="ORF">DNTS_003845</name>
</gene>
<feature type="domain" description="Immunoglobulin V-set" evidence="16">
    <location>
        <begin position="25"/>
        <end position="112"/>
    </location>
</feature>
<keyword evidence="6 14" id="KW-1133">Transmembrane helix</keyword>
<organism evidence="17 18">
    <name type="scientific">Danionella cerebrum</name>
    <dbReference type="NCBI Taxonomy" id="2873325"/>
    <lineage>
        <taxon>Eukaryota</taxon>
        <taxon>Metazoa</taxon>
        <taxon>Chordata</taxon>
        <taxon>Craniata</taxon>
        <taxon>Vertebrata</taxon>
        <taxon>Euteleostomi</taxon>
        <taxon>Actinopterygii</taxon>
        <taxon>Neopterygii</taxon>
        <taxon>Teleostei</taxon>
        <taxon>Ostariophysi</taxon>
        <taxon>Cypriniformes</taxon>
        <taxon>Danionidae</taxon>
        <taxon>Danioninae</taxon>
        <taxon>Danionella</taxon>
    </lineage>
</organism>
<keyword evidence="4 15" id="KW-0732">Signal</keyword>
<keyword evidence="3 14" id="KW-0812">Transmembrane</keyword>
<keyword evidence="11" id="KW-0325">Glycoprotein</keyword>
<comment type="caution">
    <text evidence="17">The sequence shown here is derived from an EMBL/GenBank/DDBJ whole genome shotgun (WGS) entry which is preliminary data.</text>
</comment>
<proteinExistence type="predicted"/>
<dbReference type="GO" id="GO:0002250">
    <property type="term" value="P:adaptive immune response"/>
    <property type="evidence" value="ECO:0007669"/>
    <property type="project" value="UniProtKB-KW"/>
</dbReference>
<feature type="signal peptide" evidence="15">
    <location>
        <begin position="1"/>
        <end position="17"/>
    </location>
</feature>
<feature type="transmembrane region" description="Helical" evidence="14">
    <location>
        <begin position="154"/>
        <end position="177"/>
    </location>
</feature>
<evidence type="ECO:0000313" key="18">
    <source>
        <dbReference type="Proteomes" id="UP000316079"/>
    </source>
</evidence>
<dbReference type="PANTHER" id="PTHR10441:SF2">
    <property type="entry name" value="T-CELL SURFACE GLYCOPROTEIN CD8 ALPHA CHAIN"/>
    <property type="match status" value="1"/>
</dbReference>
<keyword evidence="10" id="KW-1015">Disulfide bond</keyword>
<evidence type="ECO:0000256" key="4">
    <source>
        <dbReference type="ARBA" id="ARBA00022729"/>
    </source>
</evidence>
<comment type="subcellular location">
    <subcellularLocation>
        <location evidence="1">Cell membrane</location>
        <topology evidence="1">Single-pass type I membrane protein</topology>
    </subcellularLocation>
</comment>
<reference evidence="17 18" key="1">
    <citation type="journal article" date="2019" name="Sci. Data">
        <title>Hybrid genome assembly and annotation of Danionella translucida.</title>
        <authorList>
            <person name="Kadobianskyi M."/>
            <person name="Schulze L."/>
            <person name="Schuelke M."/>
            <person name="Judkewitz B."/>
        </authorList>
    </citation>
    <scope>NUCLEOTIDE SEQUENCE [LARGE SCALE GENOMIC DNA]</scope>
    <source>
        <strain evidence="17 18">Bolton</strain>
    </source>
</reference>
<dbReference type="AlphaFoldDB" id="A0A553QYU5"/>
<evidence type="ECO:0000256" key="7">
    <source>
        <dbReference type="ARBA" id="ARBA00023130"/>
    </source>
</evidence>
<keyword evidence="5" id="KW-0391">Immunity</keyword>
<evidence type="ECO:0000256" key="8">
    <source>
        <dbReference type="ARBA" id="ARBA00023136"/>
    </source>
</evidence>
<dbReference type="GO" id="GO:0005886">
    <property type="term" value="C:plasma membrane"/>
    <property type="evidence" value="ECO:0007669"/>
    <property type="project" value="UniProtKB-SubCell"/>
</dbReference>
<evidence type="ECO:0000256" key="15">
    <source>
        <dbReference type="SAM" id="SignalP"/>
    </source>
</evidence>
<dbReference type="Pfam" id="PF07686">
    <property type="entry name" value="V-set"/>
    <property type="match status" value="1"/>
</dbReference>
<evidence type="ECO:0000313" key="17">
    <source>
        <dbReference type="EMBL" id="TRY95132.1"/>
    </source>
</evidence>
<accession>A0A553QYU5</accession>
<evidence type="ECO:0000256" key="1">
    <source>
        <dbReference type="ARBA" id="ARBA00004251"/>
    </source>
</evidence>
<evidence type="ECO:0000256" key="9">
    <source>
        <dbReference type="ARBA" id="ARBA00023139"/>
    </source>
</evidence>
<dbReference type="Gene3D" id="2.60.40.10">
    <property type="entry name" value="Immunoglobulins"/>
    <property type="match status" value="1"/>
</dbReference>
<feature type="chain" id="PRO_5021786873" description="Immunoglobulin V-set domain-containing protein" evidence="15">
    <location>
        <begin position="18"/>
        <end position="208"/>
    </location>
</feature>
<keyword evidence="8 14" id="KW-0472">Membrane</keyword>
<dbReference type="STRING" id="623744.A0A553QYU5"/>
<keyword evidence="18" id="KW-1185">Reference proteome</keyword>
<dbReference type="InterPro" id="IPR013106">
    <property type="entry name" value="Ig_V-set"/>
</dbReference>
<evidence type="ECO:0000256" key="6">
    <source>
        <dbReference type="ARBA" id="ARBA00022989"/>
    </source>
</evidence>
<dbReference type="InterPro" id="IPR015468">
    <property type="entry name" value="CD8_asu"/>
</dbReference>
<evidence type="ECO:0000256" key="10">
    <source>
        <dbReference type="ARBA" id="ARBA00023157"/>
    </source>
</evidence>
<evidence type="ECO:0000259" key="16">
    <source>
        <dbReference type="Pfam" id="PF07686"/>
    </source>
</evidence>
<evidence type="ECO:0000256" key="3">
    <source>
        <dbReference type="ARBA" id="ARBA00022692"/>
    </source>
</evidence>
<dbReference type="OrthoDB" id="9906515at2759"/>
<sequence length="208" mass="23540">MLLILGFCMILPLLCDCNVKVYNDGVEAELDCSPSESGIMNFMFRIEDNKAKYLFTVKQSEEKRFDKYDVTTDQKGNIKMKIKSFNKSADSGIYICAALNYNKLNFGVSTELKGVTDPTTQPPKIIPVTTPVVETTTKCQCPKKQSPKFSCETWILSSLACGCGFLLLLLICTILYCNRLRTRRCPHHYKRQAHPGPARHTKLPNTHF</sequence>
<keyword evidence="2" id="KW-1003">Cell membrane</keyword>
<dbReference type="PANTHER" id="PTHR10441">
    <property type="entry name" value="CD8 ALPHA CHAIN"/>
    <property type="match status" value="1"/>
</dbReference>
<evidence type="ECO:0000256" key="2">
    <source>
        <dbReference type="ARBA" id="ARBA00022475"/>
    </source>
</evidence>
<evidence type="ECO:0000256" key="14">
    <source>
        <dbReference type="SAM" id="Phobius"/>
    </source>
</evidence>
<evidence type="ECO:0000256" key="13">
    <source>
        <dbReference type="ARBA" id="ARBA00023319"/>
    </source>
</evidence>
<evidence type="ECO:0000256" key="5">
    <source>
        <dbReference type="ARBA" id="ARBA00022859"/>
    </source>
</evidence>